<dbReference type="Pfam" id="PF14953">
    <property type="entry name" value="DUF4504"/>
    <property type="match status" value="1"/>
</dbReference>
<gene>
    <name evidence="1" type="ORF">BDQ12DRAFT_468320</name>
</gene>
<dbReference type="OrthoDB" id="3267419at2759"/>
<evidence type="ECO:0000313" key="1">
    <source>
        <dbReference type="EMBL" id="TFK40811.1"/>
    </source>
</evidence>
<dbReference type="Proteomes" id="UP000308652">
    <property type="component" value="Unassembled WGS sequence"/>
</dbReference>
<protein>
    <submittedName>
        <fullName evidence="1">Uncharacterized protein</fullName>
    </submittedName>
</protein>
<dbReference type="EMBL" id="ML213596">
    <property type="protein sequence ID" value="TFK40811.1"/>
    <property type="molecule type" value="Genomic_DNA"/>
</dbReference>
<keyword evidence="2" id="KW-1185">Reference proteome</keyword>
<dbReference type="AlphaFoldDB" id="A0A5C3MI18"/>
<reference evidence="1 2" key="1">
    <citation type="journal article" date="2019" name="Nat. Ecol. Evol.">
        <title>Megaphylogeny resolves global patterns of mushroom evolution.</title>
        <authorList>
            <person name="Varga T."/>
            <person name="Krizsan K."/>
            <person name="Foldi C."/>
            <person name="Dima B."/>
            <person name="Sanchez-Garcia M."/>
            <person name="Sanchez-Ramirez S."/>
            <person name="Szollosi G.J."/>
            <person name="Szarkandi J.G."/>
            <person name="Papp V."/>
            <person name="Albert L."/>
            <person name="Andreopoulos W."/>
            <person name="Angelini C."/>
            <person name="Antonin V."/>
            <person name="Barry K.W."/>
            <person name="Bougher N.L."/>
            <person name="Buchanan P."/>
            <person name="Buyck B."/>
            <person name="Bense V."/>
            <person name="Catcheside P."/>
            <person name="Chovatia M."/>
            <person name="Cooper J."/>
            <person name="Damon W."/>
            <person name="Desjardin D."/>
            <person name="Finy P."/>
            <person name="Geml J."/>
            <person name="Haridas S."/>
            <person name="Hughes K."/>
            <person name="Justo A."/>
            <person name="Karasinski D."/>
            <person name="Kautmanova I."/>
            <person name="Kiss B."/>
            <person name="Kocsube S."/>
            <person name="Kotiranta H."/>
            <person name="LaButti K.M."/>
            <person name="Lechner B.E."/>
            <person name="Liimatainen K."/>
            <person name="Lipzen A."/>
            <person name="Lukacs Z."/>
            <person name="Mihaltcheva S."/>
            <person name="Morgado L.N."/>
            <person name="Niskanen T."/>
            <person name="Noordeloos M.E."/>
            <person name="Ohm R.A."/>
            <person name="Ortiz-Santana B."/>
            <person name="Ovrebo C."/>
            <person name="Racz N."/>
            <person name="Riley R."/>
            <person name="Savchenko A."/>
            <person name="Shiryaev A."/>
            <person name="Soop K."/>
            <person name="Spirin V."/>
            <person name="Szebenyi C."/>
            <person name="Tomsovsky M."/>
            <person name="Tulloss R.E."/>
            <person name="Uehling J."/>
            <person name="Grigoriev I.V."/>
            <person name="Vagvolgyi C."/>
            <person name="Papp T."/>
            <person name="Martin F.M."/>
            <person name="Miettinen O."/>
            <person name="Hibbett D.S."/>
            <person name="Nagy L.G."/>
        </authorList>
    </citation>
    <scope>NUCLEOTIDE SEQUENCE [LARGE SCALE GENOMIC DNA]</scope>
    <source>
        <strain evidence="1 2">CBS 166.37</strain>
    </source>
</reference>
<accession>A0A5C3MI18</accession>
<name>A0A5C3MI18_9AGAR</name>
<proteinExistence type="predicted"/>
<evidence type="ECO:0000313" key="2">
    <source>
        <dbReference type="Proteomes" id="UP000308652"/>
    </source>
</evidence>
<sequence>MDVCWLRYLVDVAAPYNAPGVYSNLLEALRQTCGPVFLTVFHLYEPSSEQSFFVNRSLLPRRLASILSEPSTSISDSESDAISFVLLSKDGSPSQLLSSPASLPPIVKFLAALSPSLAPSISLPPYMTQETAVPLAALLLDYPIAYVPCSPEQANFLSNVPLDVYECRLALELEPGSEQEHTLMKFSCPCAISEVDTELVPQRMQERLRRNFELRMKTLGPSENRMPRVRVLHSTKTMDRVAL</sequence>
<organism evidence="1 2">
    <name type="scientific">Crucibulum laeve</name>
    <dbReference type="NCBI Taxonomy" id="68775"/>
    <lineage>
        <taxon>Eukaryota</taxon>
        <taxon>Fungi</taxon>
        <taxon>Dikarya</taxon>
        <taxon>Basidiomycota</taxon>
        <taxon>Agaricomycotina</taxon>
        <taxon>Agaricomycetes</taxon>
        <taxon>Agaricomycetidae</taxon>
        <taxon>Agaricales</taxon>
        <taxon>Agaricineae</taxon>
        <taxon>Nidulariaceae</taxon>
        <taxon>Crucibulum</taxon>
    </lineage>
</organism>
<dbReference type="InterPro" id="IPR027850">
    <property type="entry name" value="DUF4504"/>
</dbReference>